<evidence type="ECO:0000256" key="1">
    <source>
        <dbReference type="SAM" id="Coils"/>
    </source>
</evidence>
<reference evidence="3 4" key="1">
    <citation type="submission" date="2020-08" db="EMBL/GenBank/DDBJ databases">
        <title>Genome public.</title>
        <authorList>
            <person name="Liu C."/>
            <person name="Sun Q."/>
        </authorList>
    </citation>
    <scope>NUCLEOTIDE SEQUENCE [LARGE SCALE GENOMIC DNA]</scope>
    <source>
        <strain evidence="3 4">M27</strain>
    </source>
</reference>
<dbReference type="RefSeq" id="WP_186967194.1">
    <property type="nucleotide sequence ID" value="NZ_JACOOE010000004.1"/>
</dbReference>
<evidence type="ECO:0000256" key="2">
    <source>
        <dbReference type="SAM" id="Phobius"/>
    </source>
</evidence>
<evidence type="ECO:0008006" key="5">
    <source>
        <dbReference type="Google" id="ProtNLM"/>
    </source>
</evidence>
<dbReference type="Proteomes" id="UP000600600">
    <property type="component" value="Unassembled WGS sequence"/>
</dbReference>
<keyword evidence="2" id="KW-0472">Membrane</keyword>
<keyword evidence="2" id="KW-0812">Transmembrane</keyword>
<proteinExistence type="predicted"/>
<sequence>MLNYPKVGRRPLQSDYRVSSSEIENYKKAKDKYEEEKRKRAEKNSNSSCLLSIVIIVVIAIVILTLISNANNSHHSDGQAFIYVILIALCICPFIFGHVSKFSEAAVDVATDNPYLGYSPNQVATKRFQEELEKYEKITGELKSRYPHIESVDYDEKRYTDFVINELVNAIEIKFRLRNIVWWKNQTLNFKIAVSRVLNADGYLHVKNLTNLRDPVEAAFSKSVDISADKDGLNYFFRCFSKTNGVLEIKHIEAIQLAVPNSESSRIVVVTNYSPQEISSEVKTYIEDNKIELWDVITLVNLTKKHFVNEEDDNYPLNLPTGFKKCMGFRLSNNLNDSLLTTQPYFYYIYTKELFNSAKEALEAMQKFPKDKVYYGLCEYPNIKFYLYDDTNKDKPEAVYVKDEKQTKPVYAIIASAADNNHNWRIRVESECLFDADKREFIHNKHTLYTWANSTYIPFYLEDEKWGKRSWEK</sequence>
<feature type="coiled-coil region" evidence="1">
    <location>
        <begin position="16"/>
        <end position="46"/>
    </location>
</feature>
<gene>
    <name evidence="3" type="ORF">H8S67_09935</name>
</gene>
<keyword evidence="4" id="KW-1185">Reference proteome</keyword>
<keyword evidence="1" id="KW-0175">Coiled coil</keyword>
<protein>
    <recommendedName>
        <fullName evidence="5">Transmembrane protein</fullName>
    </recommendedName>
</protein>
<evidence type="ECO:0000313" key="3">
    <source>
        <dbReference type="EMBL" id="MBC5604987.1"/>
    </source>
</evidence>
<organism evidence="3 4">
    <name type="scientific">Bacteroides difficilis</name>
    <dbReference type="NCBI Taxonomy" id="2763021"/>
    <lineage>
        <taxon>Bacteria</taxon>
        <taxon>Pseudomonadati</taxon>
        <taxon>Bacteroidota</taxon>
        <taxon>Bacteroidia</taxon>
        <taxon>Bacteroidales</taxon>
        <taxon>Bacteroidaceae</taxon>
        <taxon>Bacteroides</taxon>
    </lineage>
</organism>
<dbReference type="EMBL" id="JACOOE010000004">
    <property type="protein sequence ID" value="MBC5604987.1"/>
    <property type="molecule type" value="Genomic_DNA"/>
</dbReference>
<feature type="transmembrane region" description="Helical" evidence="2">
    <location>
        <begin position="48"/>
        <end position="68"/>
    </location>
</feature>
<feature type="transmembrane region" description="Helical" evidence="2">
    <location>
        <begin position="80"/>
        <end position="99"/>
    </location>
</feature>
<accession>A0ABR7CB16</accession>
<name>A0ABR7CB16_9BACE</name>
<keyword evidence="2" id="KW-1133">Transmembrane helix</keyword>
<comment type="caution">
    <text evidence="3">The sequence shown here is derived from an EMBL/GenBank/DDBJ whole genome shotgun (WGS) entry which is preliminary data.</text>
</comment>
<evidence type="ECO:0000313" key="4">
    <source>
        <dbReference type="Proteomes" id="UP000600600"/>
    </source>
</evidence>